<sequence length="207" mass="23172">MSDTYNSWITDFGLCKPITANHAEKVVYGVLPYVAPEVVKGGEHTEASDVYFFGIIMSELLSGYPPYHNVAHDSDLALRICQGLKPISSEIRRGIPQLLLDLMNRCLHIDSLERQSSAQVQNSVYYYLINCADTSTEIGKQIDAAINSNISYPKYDPTTCTKHPSTCYTSRRLDYKDLRNSVSLASLATMKNEFVIPDDLTFGDETQ</sequence>
<dbReference type="PROSITE" id="PS50011">
    <property type="entry name" value="PROTEIN_KINASE_DOM"/>
    <property type="match status" value="1"/>
</dbReference>
<evidence type="ECO:0000313" key="8">
    <source>
        <dbReference type="EMBL" id="GES80846.1"/>
    </source>
</evidence>
<feature type="domain" description="Protein kinase" evidence="6">
    <location>
        <begin position="1"/>
        <end position="128"/>
    </location>
</feature>
<name>A0A2Z6QHM2_9GLOM</name>
<dbReference type="EMBL" id="BEXD01000204">
    <property type="protein sequence ID" value="GBB85259.1"/>
    <property type="molecule type" value="Genomic_DNA"/>
</dbReference>
<dbReference type="STRING" id="94130.A0A2Z6QHM2"/>
<dbReference type="OrthoDB" id="2403434at2759"/>
<dbReference type="EMBL" id="BLAL01000053">
    <property type="protein sequence ID" value="GES80846.1"/>
    <property type="molecule type" value="Genomic_DNA"/>
</dbReference>
<evidence type="ECO:0000256" key="2">
    <source>
        <dbReference type="ARBA" id="ARBA00022679"/>
    </source>
</evidence>
<evidence type="ECO:0000256" key="1">
    <source>
        <dbReference type="ARBA" id="ARBA00022527"/>
    </source>
</evidence>
<evidence type="ECO:0000313" key="7">
    <source>
        <dbReference type="EMBL" id="GBB85259.1"/>
    </source>
</evidence>
<gene>
    <name evidence="8" type="ORF">RCL2_000810800</name>
    <name evidence="7" type="ORF">RclHR1_11810007</name>
</gene>
<dbReference type="AlphaFoldDB" id="A0A2Z6QHM2"/>
<dbReference type="InterPro" id="IPR000719">
    <property type="entry name" value="Prot_kinase_dom"/>
</dbReference>
<comment type="caution">
    <text evidence="7">The sequence shown here is derived from an EMBL/GenBank/DDBJ whole genome shotgun (WGS) entry which is preliminary data.</text>
</comment>
<evidence type="ECO:0000259" key="6">
    <source>
        <dbReference type="PROSITE" id="PS50011"/>
    </source>
</evidence>
<dbReference type="Proteomes" id="UP000247702">
    <property type="component" value="Unassembled WGS sequence"/>
</dbReference>
<keyword evidence="4 8" id="KW-0418">Kinase</keyword>
<organism evidence="7 9">
    <name type="scientific">Rhizophagus clarus</name>
    <dbReference type="NCBI Taxonomy" id="94130"/>
    <lineage>
        <taxon>Eukaryota</taxon>
        <taxon>Fungi</taxon>
        <taxon>Fungi incertae sedis</taxon>
        <taxon>Mucoromycota</taxon>
        <taxon>Glomeromycotina</taxon>
        <taxon>Glomeromycetes</taxon>
        <taxon>Glomerales</taxon>
        <taxon>Glomeraceae</taxon>
        <taxon>Rhizophagus</taxon>
    </lineage>
</organism>
<keyword evidence="1" id="KW-0723">Serine/threonine-protein kinase</keyword>
<reference evidence="8" key="2">
    <citation type="submission" date="2019-10" db="EMBL/GenBank/DDBJ databases">
        <title>Conservation and host-specific expression of non-tandemly repeated heterogenous ribosome RNA gene in arbuscular mycorrhizal fungi.</title>
        <authorList>
            <person name="Maeda T."/>
            <person name="Kobayashi Y."/>
            <person name="Nakagawa T."/>
            <person name="Ezawa T."/>
            <person name="Yamaguchi K."/>
            <person name="Bino T."/>
            <person name="Nishimoto Y."/>
            <person name="Shigenobu S."/>
            <person name="Kawaguchi M."/>
        </authorList>
    </citation>
    <scope>NUCLEOTIDE SEQUENCE</scope>
    <source>
        <strain evidence="8">HR1</strain>
    </source>
</reference>
<reference evidence="7 9" key="1">
    <citation type="submission" date="2017-11" db="EMBL/GenBank/DDBJ databases">
        <title>The genome of Rhizophagus clarus HR1 reveals common genetic basis of auxotrophy among arbuscular mycorrhizal fungi.</title>
        <authorList>
            <person name="Kobayashi Y."/>
        </authorList>
    </citation>
    <scope>NUCLEOTIDE SEQUENCE [LARGE SCALE GENOMIC DNA]</scope>
    <source>
        <strain evidence="7 9">HR1</strain>
    </source>
</reference>
<dbReference type="GO" id="GO:0005524">
    <property type="term" value="F:ATP binding"/>
    <property type="evidence" value="ECO:0007669"/>
    <property type="project" value="UniProtKB-KW"/>
</dbReference>
<dbReference type="Gene3D" id="1.10.510.10">
    <property type="entry name" value="Transferase(Phosphotransferase) domain 1"/>
    <property type="match status" value="1"/>
</dbReference>
<dbReference type="Pfam" id="PF00069">
    <property type="entry name" value="Pkinase"/>
    <property type="match status" value="1"/>
</dbReference>
<dbReference type="InterPro" id="IPR011009">
    <property type="entry name" value="Kinase-like_dom_sf"/>
</dbReference>
<keyword evidence="3" id="KW-0547">Nucleotide-binding</keyword>
<keyword evidence="9" id="KW-1185">Reference proteome</keyword>
<keyword evidence="5" id="KW-0067">ATP-binding</keyword>
<evidence type="ECO:0000256" key="3">
    <source>
        <dbReference type="ARBA" id="ARBA00022741"/>
    </source>
</evidence>
<proteinExistence type="predicted"/>
<evidence type="ECO:0000256" key="5">
    <source>
        <dbReference type="ARBA" id="ARBA00022840"/>
    </source>
</evidence>
<evidence type="ECO:0000256" key="4">
    <source>
        <dbReference type="ARBA" id="ARBA00022777"/>
    </source>
</evidence>
<dbReference type="PANTHER" id="PTHR24351">
    <property type="entry name" value="RIBOSOMAL PROTEIN S6 KINASE"/>
    <property type="match status" value="1"/>
</dbReference>
<dbReference type="SUPFAM" id="SSF56112">
    <property type="entry name" value="Protein kinase-like (PK-like)"/>
    <property type="match status" value="1"/>
</dbReference>
<accession>A0A2Z6QHM2</accession>
<dbReference type="GO" id="GO:0004674">
    <property type="term" value="F:protein serine/threonine kinase activity"/>
    <property type="evidence" value="ECO:0007669"/>
    <property type="project" value="UniProtKB-KW"/>
</dbReference>
<protein>
    <submittedName>
        <fullName evidence="8">Kinase-like domain-containing protein</fullName>
    </submittedName>
</protein>
<dbReference type="Proteomes" id="UP000615446">
    <property type="component" value="Unassembled WGS sequence"/>
</dbReference>
<keyword evidence="2" id="KW-0808">Transferase</keyword>
<evidence type="ECO:0000313" key="9">
    <source>
        <dbReference type="Proteomes" id="UP000247702"/>
    </source>
</evidence>